<comment type="subunit">
    <text evidence="7">Part of the 50S ribosomal subunit. Forms a cluster with proteins L14 and L19.</text>
</comment>
<evidence type="ECO:0000256" key="8">
    <source>
        <dbReference type="SAM" id="MobiDB-lite"/>
    </source>
</evidence>
<dbReference type="Gene3D" id="2.40.30.10">
    <property type="entry name" value="Translation factors"/>
    <property type="match status" value="1"/>
</dbReference>
<sequence>MSQIFDKDGKLVPVTFIEAGPCFVLQKKTKETDGYNAIQLGFGIKKEKNTTKPLLGHFKKAGVPPLQFVREFRLEDNGQVESLPDVGQTLDLGIFKEGEHVDVIGISKGRGFASPIKRWHTRRGPETHGSMYHRRPGSQGASSFPSRTWKNKHAAGHMGNARCTALNLMIVRTDKDRNLILVKGSVPGHNNNFVIIRKTVRAKKAERMIRLRETAAQRLAEIAARQLNPLKASKKQAGGKK</sequence>
<dbReference type="Proteomes" id="UP000262583">
    <property type="component" value="Chromosome"/>
</dbReference>
<dbReference type="GO" id="GO:0003735">
    <property type="term" value="F:structural constituent of ribosome"/>
    <property type="evidence" value="ECO:0007669"/>
    <property type="project" value="UniProtKB-UniRule"/>
</dbReference>
<evidence type="ECO:0000256" key="2">
    <source>
        <dbReference type="ARBA" id="ARBA00022730"/>
    </source>
</evidence>
<evidence type="ECO:0000256" key="5">
    <source>
        <dbReference type="ARBA" id="ARBA00023274"/>
    </source>
</evidence>
<evidence type="ECO:0000313" key="9">
    <source>
        <dbReference type="EMBL" id="AXA35163.1"/>
    </source>
</evidence>
<proteinExistence type="inferred from homology"/>
<dbReference type="EMBL" id="CP030759">
    <property type="protein sequence ID" value="AXA35163.1"/>
    <property type="molecule type" value="Genomic_DNA"/>
</dbReference>
<dbReference type="InterPro" id="IPR009000">
    <property type="entry name" value="Transl_B-barrel_sf"/>
</dbReference>
<feature type="region of interest" description="Disordered" evidence="8">
    <location>
        <begin position="120"/>
        <end position="151"/>
    </location>
</feature>
<protein>
    <recommendedName>
        <fullName evidence="6 7">Large ribosomal subunit protein uL3</fullName>
    </recommendedName>
</protein>
<comment type="function">
    <text evidence="7">One of the primary rRNA binding proteins, it binds directly near the 3'-end of the 23S rRNA, where it nucleates assembly of the 50S subunit.</text>
</comment>
<dbReference type="FunFam" id="3.30.160.810:FF:000001">
    <property type="entry name" value="50S ribosomal protein L3"/>
    <property type="match status" value="1"/>
</dbReference>
<evidence type="ECO:0000256" key="6">
    <source>
        <dbReference type="ARBA" id="ARBA00035243"/>
    </source>
</evidence>
<evidence type="ECO:0000256" key="1">
    <source>
        <dbReference type="ARBA" id="ARBA00006540"/>
    </source>
</evidence>
<dbReference type="AlphaFoldDB" id="A0A2Z4Y3Q0"/>
<accession>A0A2Z4Y3Q0</accession>
<organism evidence="9 10">
    <name type="scientific">Sumerlaea chitinivorans</name>
    <dbReference type="NCBI Taxonomy" id="2250252"/>
    <lineage>
        <taxon>Bacteria</taxon>
        <taxon>Candidatus Sumerlaeota</taxon>
        <taxon>Candidatus Sumerlaeia</taxon>
        <taxon>Candidatus Sumerlaeales</taxon>
        <taxon>Candidatus Sumerlaeaceae</taxon>
        <taxon>Candidatus Sumerlaea</taxon>
    </lineage>
</organism>
<keyword evidence="3 7" id="KW-0694">RNA-binding</keyword>
<dbReference type="KEGG" id="schv:BRCON_0386"/>
<keyword evidence="5 7" id="KW-0687">Ribonucleoprotein</keyword>
<dbReference type="GO" id="GO:0019843">
    <property type="term" value="F:rRNA binding"/>
    <property type="evidence" value="ECO:0007669"/>
    <property type="project" value="UniProtKB-UniRule"/>
</dbReference>
<dbReference type="InterPro" id="IPR019927">
    <property type="entry name" value="Ribosomal_uL3_bac/org-type"/>
</dbReference>
<evidence type="ECO:0000256" key="3">
    <source>
        <dbReference type="ARBA" id="ARBA00022884"/>
    </source>
</evidence>
<dbReference type="PANTHER" id="PTHR11229:SF16">
    <property type="entry name" value="LARGE RIBOSOMAL SUBUNIT PROTEIN UL3C"/>
    <property type="match status" value="1"/>
</dbReference>
<reference evidence="9 10" key="1">
    <citation type="submission" date="2018-05" db="EMBL/GenBank/DDBJ databases">
        <title>A metagenomic window into the 2 km-deep terrestrial subsurface aquifer revealed taxonomically and functionally diverse microbial community comprising novel uncultured bacterial lineages.</title>
        <authorList>
            <person name="Kadnikov V.V."/>
            <person name="Mardanov A.V."/>
            <person name="Beletsky A.V."/>
            <person name="Banks D."/>
            <person name="Pimenov N.V."/>
            <person name="Frank Y.A."/>
            <person name="Karnachuk O.V."/>
            <person name="Ravin N.V."/>
        </authorList>
    </citation>
    <scope>NUCLEOTIDE SEQUENCE [LARGE SCALE GENOMIC DNA]</scope>
    <source>
        <strain evidence="9">BY</strain>
    </source>
</reference>
<dbReference type="GO" id="GO:0022625">
    <property type="term" value="C:cytosolic large ribosomal subunit"/>
    <property type="evidence" value="ECO:0007669"/>
    <property type="project" value="TreeGrafter"/>
</dbReference>
<name>A0A2Z4Y3Q0_SUMC1</name>
<dbReference type="HAMAP" id="MF_01325_B">
    <property type="entry name" value="Ribosomal_uL3_B"/>
    <property type="match status" value="1"/>
</dbReference>
<dbReference type="Gene3D" id="3.30.160.810">
    <property type="match status" value="1"/>
</dbReference>
<dbReference type="GO" id="GO:0006412">
    <property type="term" value="P:translation"/>
    <property type="evidence" value="ECO:0007669"/>
    <property type="project" value="UniProtKB-UniRule"/>
</dbReference>
<evidence type="ECO:0000313" key="10">
    <source>
        <dbReference type="Proteomes" id="UP000262583"/>
    </source>
</evidence>
<dbReference type="FunFam" id="2.40.30.10:FF:000004">
    <property type="entry name" value="50S ribosomal protein L3"/>
    <property type="match status" value="1"/>
</dbReference>
<dbReference type="PANTHER" id="PTHR11229">
    <property type="entry name" value="50S RIBOSOMAL PROTEIN L3"/>
    <property type="match status" value="1"/>
</dbReference>
<dbReference type="SUPFAM" id="SSF50447">
    <property type="entry name" value="Translation proteins"/>
    <property type="match status" value="1"/>
</dbReference>
<dbReference type="Pfam" id="PF00297">
    <property type="entry name" value="Ribosomal_L3"/>
    <property type="match status" value="1"/>
</dbReference>
<gene>
    <name evidence="7" type="primary">rplC</name>
    <name evidence="9" type="ORF">BRCON_0386</name>
</gene>
<dbReference type="NCBIfam" id="TIGR03625">
    <property type="entry name" value="L3_bact"/>
    <property type="match status" value="1"/>
</dbReference>
<keyword evidence="4 7" id="KW-0689">Ribosomal protein</keyword>
<evidence type="ECO:0000256" key="4">
    <source>
        <dbReference type="ARBA" id="ARBA00022980"/>
    </source>
</evidence>
<evidence type="ECO:0000256" key="7">
    <source>
        <dbReference type="HAMAP-Rule" id="MF_01325"/>
    </source>
</evidence>
<feature type="compositionally biased region" description="Polar residues" evidence="8">
    <location>
        <begin position="139"/>
        <end position="148"/>
    </location>
</feature>
<comment type="similarity">
    <text evidence="1 7">Belongs to the universal ribosomal protein uL3 family.</text>
</comment>
<dbReference type="InterPro" id="IPR000597">
    <property type="entry name" value="Ribosomal_uL3"/>
</dbReference>
<keyword evidence="2 7" id="KW-0699">rRNA-binding</keyword>